<reference evidence="2" key="1">
    <citation type="submission" date="2020-02" db="EMBL/GenBank/DDBJ databases">
        <authorList>
            <person name="Meier V. D."/>
        </authorList>
    </citation>
    <scope>NUCLEOTIDE SEQUENCE</scope>
    <source>
        <strain evidence="2">AVDCRST_MAG91</strain>
    </source>
</reference>
<evidence type="ECO:0000256" key="1">
    <source>
        <dbReference type="SAM" id="MobiDB-lite"/>
    </source>
</evidence>
<feature type="compositionally biased region" description="Basic residues" evidence="1">
    <location>
        <begin position="141"/>
        <end position="153"/>
    </location>
</feature>
<feature type="compositionally biased region" description="Basic and acidic residues" evidence="1">
    <location>
        <begin position="256"/>
        <end position="265"/>
    </location>
</feature>
<name>A0A6J4TX22_9SPHN</name>
<organism evidence="2">
    <name type="scientific">uncultured Sphingomonadaceae bacterium</name>
    <dbReference type="NCBI Taxonomy" id="169976"/>
    <lineage>
        <taxon>Bacteria</taxon>
        <taxon>Pseudomonadati</taxon>
        <taxon>Pseudomonadota</taxon>
        <taxon>Alphaproteobacteria</taxon>
        <taxon>Sphingomonadales</taxon>
        <taxon>Sphingomonadaceae</taxon>
        <taxon>environmental samples</taxon>
    </lineage>
</organism>
<feature type="region of interest" description="Disordered" evidence="1">
    <location>
        <begin position="232"/>
        <end position="294"/>
    </location>
</feature>
<feature type="compositionally biased region" description="Basic residues" evidence="1">
    <location>
        <begin position="86"/>
        <end position="96"/>
    </location>
</feature>
<feature type="non-terminal residue" evidence="2">
    <location>
        <position position="1"/>
    </location>
</feature>
<accession>A0A6J4TX22</accession>
<feature type="compositionally biased region" description="Low complexity" evidence="1">
    <location>
        <begin position="71"/>
        <end position="82"/>
    </location>
</feature>
<feature type="compositionally biased region" description="Basic residues" evidence="1">
    <location>
        <begin position="60"/>
        <end position="70"/>
    </location>
</feature>
<proteinExistence type="predicted"/>
<evidence type="ECO:0000313" key="2">
    <source>
        <dbReference type="EMBL" id="CAA9533886.1"/>
    </source>
</evidence>
<feature type="compositionally biased region" description="Basic residues" evidence="1">
    <location>
        <begin position="175"/>
        <end position="184"/>
    </location>
</feature>
<feature type="non-terminal residue" evidence="2">
    <location>
        <position position="294"/>
    </location>
</feature>
<feature type="compositionally biased region" description="Basic and acidic residues" evidence="1">
    <location>
        <begin position="99"/>
        <end position="119"/>
    </location>
</feature>
<protein>
    <submittedName>
        <fullName evidence="2">Permease of the drug/metabolite transporter (DMT) superfamily</fullName>
    </submittedName>
</protein>
<dbReference type="EMBL" id="CADCVX010000557">
    <property type="protein sequence ID" value="CAA9533886.1"/>
    <property type="molecule type" value="Genomic_DNA"/>
</dbReference>
<sequence>APRTFSLPARHLDLGIHLDRDPRSNRNRAGSLVRILPLLHCQRRHVRLRPRDRAATRARTPPRRHLRRGGRPPVRAQLQLRLRGGGLHHLRPRRGGVRAADRPQYDLRPHLRRPRDNPRLSRRLRRRHRRRRAALRPGAAQRRRIAGPGRRGHRADPRRRALRLRRQRHAGERARPRRPHRRGARLGDADGRAAQRRLRLAHRRPAAVRAALGLLGGPRLPRARRVRARLHPLLPHHPPDRPRPLGLFERPRPRHRDGAVDDLRRLPLVPARGGGRVAGAGRAGDRAKIAGSDL</sequence>
<dbReference type="AlphaFoldDB" id="A0A6J4TX22"/>
<gene>
    <name evidence="2" type="ORF">AVDCRST_MAG91-3206</name>
</gene>
<feature type="compositionally biased region" description="Basic residues" evidence="1">
    <location>
        <begin position="120"/>
        <end position="134"/>
    </location>
</feature>
<feature type="compositionally biased region" description="Gly residues" evidence="1">
    <location>
        <begin position="272"/>
        <end position="282"/>
    </location>
</feature>
<feature type="region of interest" description="Disordered" evidence="1">
    <location>
        <begin position="51"/>
        <end position="194"/>
    </location>
</feature>